<keyword evidence="4" id="KW-1185">Reference proteome</keyword>
<dbReference type="EMBL" id="JAGTTN010000001">
    <property type="protein sequence ID" value="MCC2030906.1"/>
    <property type="molecule type" value="Genomic_DNA"/>
</dbReference>
<feature type="coiled-coil region" evidence="1">
    <location>
        <begin position="25"/>
        <end position="67"/>
    </location>
</feature>
<dbReference type="AlphaFoldDB" id="A0A9X1LSH4"/>
<dbReference type="Proteomes" id="UP001139354">
    <property type="component" value="Unassembled WGS sequence"/>
</dbReference>
<gene>
    <name evidence="3" type="ORF">KEC57_01765</name>
</gene>
<evidence type="ECO:0000256" key="1">
    <source>
        <dbReference type="SAM" id="Coils"/>
    </source>
</evidence>
<reference evidence="3" key="1">
    <citation type="submission" date="2021-04" db="EMBL/GenBank/DDBJ databases">
        <title>Microbacterium tenobrionis sp. nov. and Microbacterium allomyrinae sp. nov., isolated from larvae of Tenobrio molitor and Allomyrina dichotoma, respectively.</title>
        <authorList>
            <person name="Lee S.D."/>
        </authorList>
    </citation>
    <scope>NUCLEOTIDE SEQUENCE</scope>
    <source>
        <strain evidence="3">BWT-G7</strain>
    </source>
</reference>
<sequence length="165" mass="18522">MRVEWIAVVVAVIAALAAVWQAWEARRARRLAQAAADEAKQHEARAVTAAERTAQALEEQTAMIRAERERYESPWRITREKHDWGVKGEFRLGGNETLDRVVLKTDEANAQELDVRGLPVAGPMRPGQAISVLWGQTYDSPLNLDVTIEWTRPNGETLDEVITLP</sequence>
<evidence type="ECO:0000256" key="2">
    <source>
        <dbReference type="SAM" id="Phobius"/>
    </source>
</evidence>
<feature type="transmembrane region" description="Helical" evidence="2">
    <location>
        <begin position="6"/>
        <end position="23"/>
    </location>
</feature>
<dbReference type="RefSeq" id="WP_229382795.1">
    <property type="nucleotide sequence ID" value="NZ_JAGTTN010000001.1"/>
</dbReference>
<organism evidence="3 4">
    <name type="scientific">Microbacterium allomyrinae</name>
    <dbReference type="NCBI Taxonomy" id="2830666"/>
    <lineage>
        <taxon>Bacteria</taxon>
        <taxon>Bacillati</taxon>
        <taxon>Actinomycetota</taxon>
        <taxon>Actinomycetes</taxon>
        <taxon>Micrococcales</taxon>
        <taxon>Microbacteriaceae</taxon>
        <taxon>Microbacterium</taxon>
    </lineage>
</organism>
<accession>A0A9X1LSH4</accession>
<protein>
    <submittedName>
        <fullName evidence="3">Uncharacterized protein</fullName>
    </submittedName>
</protein>
<keyword evidence="2" id="KW-1133">Transmembrane helix</keyword>
<keyword evidence="1" id="KW-0175">Coiled coil</keyword>
<comment type="caution">
    <text evidence="3">The sequence shown here is derived from an EMBL/GenBank/DDBJ whole genome shotgun (WGS) entry which is preliminary data.</text>
</comment>
<name>A0A9X1LSH4_9MICO</name>
<keyword evidence="2" id="KW-0812">Transmembrane</keyword>
<proteinExistence type="predicted"/>
<evidence type="ECO:0000313" key="4">
    <source>
        <dbReference type="Proteomes" id="UP001139354"/>
    </source>
</evidence>
<evidence type="ECO:0000313" key="3">
    <source>
        <dbReference type="EMBL" id="MCC2030906.1"/>
    </source>
</evidence>
<keyword evidence="2" id="KW-0472">Membrane</keyword>